<reference evidence="1" key="2">
    <citation type="submission" date="2013-05" db="EMBL/GenBank/DDBJ databases">
        <authorList>
            <person name="Carter J.-M."/>
            <person name="Baker S.C."/>
            <person name="Pink R."/>
            <person name="Carter D.R.F."/>
            <person name="Collins A."/>
            <person name="Tomlin J."/>
            <person name="Gibbs M."/>
            <person name="Breuker C.J."/>
        </authorList>
    </citation>
    <scope>NUCLEOTIDE SEQUENCE</scope>
    <source>
        <tissue evidence="1">Ovary</tissue>
    </source>
</reference>
<organism evidence="1">
    <name type="scientific">Pararge aegeria</name>
    <name type="common">speckled wood butterfly</name>
    <dbReference type="NCBI Taxonomy" id="116150"/>
    <lineage>
        <taxon>Eukaryota</taxon>
        <taxon>Metazoa</taxon>
        <taxon>Ecdysozoa</taxon>
        <taxon>Arthropoda</taxon>
        <taxon>Hexapoda</taxon>
        <taxon>Insecta</taxon>
        <taxon>Pterygota</taxon>
        <taxon>Neoptera</taxon>
        <taxon>Endopterygota</taxon>
        <taxon>Lepidoptera</taxon>
        <taxon>Glossata</taxon>
        <taxon>Ditrysia</taxon>
        <taxon>Papilionoidea</taxon>
        <taxon>Nymphalidae</taxon>
        <taxon>Satyrinae</taxon>
        <taxon>Satyrini</taxon>
        <taxon>Parargina</taxon>
        <taxon>Pararge</taxon>
    </lineage>
</organism>
<reference evidence="1" key="1">
    <citation type="journal article" date="2013" name="BMC Genomics">
        <title>Unscrambling butterfly oogenesis.</title>
        <authorList>
            <person name="Carter J.M."/>
            <person name="Baker S.C."/>
            <person name="Pink R."/>
            <person name="Carter D.R."/>
            <person name="Collins A."/>
            <person name="Tomlin J."/>
            <person name="Gibbs M."/>
            <person name="Breuker C.J."/>
        </authorList>
    </citation>
    <scope>NUCLEOTIDE SEQUENCE</scope>
    <source>
        <tissue evidence="1">Ovary</tissue>
    </source>
</reference>
<accession>S4NTN6</accession>
<sequence>MIMLRMRLMKSTSRKVRNLIKVDMEKKAGKNERGTNVANIPKITGRNLITNQRDVAKNMGRIKIRKARNQNRRRRKASIMM</sequence>
<dbReference type="EMBL" id="GAIX01010394">
    <property type="protein sequence ID" value="JAA82166.1"/>
    <property type="molecule type" value="Transcribed_RNA"/>
</dbReference>
<evidence type="ECO:0000313" key="1">
    <source>
        <dbReference type="EMBL" id="JAA82166.1"/>
    </source>
</evidence>
<proteinExistence type="predicted"/>
<name>S4NTN6_9NEOP</name>
<protein>
    <submittedName>
        <fullName evidence="1">Uncharacterized protein</fullName>
    </submittedName>
</protein>
<dbReference type="AlphaFoldDB" id="S4NTN6"/>